<keyword evidence="9 15" id="KW-0418">Kinase</keyword>
<dbReference type="GO" id="GO:0006747">
    <property type="term" value="P:FAD biosynthetic process"/>
    <property type="evidence" value="ECO:0007669"/>
    <property type="project" value="UniProtKB-UniRule"/>
</dbReference>
<evidence type="ECO:0000256" key="4">
    <source>
        <dbReference type="ARBA" id="ARBA00022630"/>
    </source>
</evidence>
<dbReference type="GO" id="GO:0005524">
    <property type="term" value="F:ATP binding"/>
    <property type="evidence" value="ECO:0007669"/>
    <property type="project" value="UniProtKB-UniRule"/>
</dbReference>
<dbReference type="FunFam" id="2.40.30.30:FF:000003">
    <property type="entry name" value="Riboflavin biosynthesis protein"/>
    <property type="match status" value="1"/>
</dbReference>
<dbReference type="GO" id="GO:0008531">
    <property type="term" value="F:riboflavin kinase activity"/>
    <property type="evidence" value="ECO:0007669"/>
    <property type="project" value="UniProtKB-UniRule"/>
</dbReference>
<evidence type="ECO:0000256" key="11">
    <source>
        <dbReference type="ARBA" id="ARBA00022840"/>
    </source>
</evidence>
<dbReference type="InterPro" id="IPR015865">
    <property type="entry name" value="Riboflavin_kinase_bac/euk"/>
</dbReference>
<comment type="pathway">
    <text evidence="3 15">Cofactor biosynthesis; FMN biosynthesis; FMN from riboflavin (ATP route): step 1/1.</text>
</comment>
<dbReference type="PIRSF" id="PIRSF004491">
    <property type="entry name" value="FAD_Synth"/>
    <property type="match status" value="1"/>
</dbReference>
<accession>A0A9X4M9W7</accession>
<dbReference type="SUPFAM" id="SSF52374">
    <property type="entry name" value="Nucleotidylyl transferase"/>
    <property type="match status" value="1"/>
</dbReference>
<dbReference type="NCBIfam" id="TIGR00083">
    <property type="entry name" value="ribF"/>
    <property type="match status" value="1"/>
</dbReference>
<evidence type="ECO:0000256" key="5">
    <source>
        <dbReference type="ARBA" id="ARBA00022643"/>
    </source>
</evidence>
<dbReference type="Proteomes" id="UP001152872">
    <property type="component" value="Unassembled WGS sequence"/>
</dbReference>
<dbReference type="GO" id="GO:0003919">
    <property type="term" value="F:FMN adenylyltransferase activity"/>
    <property type="evidence" value="ECO:0007669"/>
    <property type="project" value="UniProtKB-UniRule"/>
</dbReference>
<dbReference type="Pfam" id="PF01687">
    <property type="entry name" value="Flavokinase"/>
    <property type="match status" value="1"/>
</dbReference>
<dbReference type="Gene3D" id="2.40.30.30">
    <property type="entry name" value="Riboflavin kinase-like"/>
    <property type="match status" value="1"/>
</dbReference>
<comment type="similarity">
    <text evidence="15">Belongs to the ribF family.</text>
</comment>
<evidence type="ECO:0000256" key="3">
    <source>
        <dbReference type="ARBA" id="ARBA00005201"/>
    </source>
</evidence>
<comment type="catalytic activity">
    <reaction evidence="13 15">
        <text>riboflavin + ATP = FMN + ADP + H(+)</text>
        <dbReference type="Rhea" id="RHEA:14357"/>
        <dbReference type="ChEBI" id="CHEBI:15378"/>
        <dbReference type="ChEBI" id="CHEBI:30616"/>
        <dbReference type="ChEBI" id="CHEBI:57986"/>
        <dbReference type="ChEBI" id="CHEBI:58210"/>
        <dbReference type="ChEBI" id="CHEBI:456216"/>
        <dbReference type="EC" id="2.7.1.26"/>
    </reaction>
</comment>
<dbReference type="EC" id="2.7.7.2" evidence="15"/>
<sequence length="311" mass="34519">MRVIFDPTQISRPTAIALGNFDGVHVGHRRVIAPILPKALRDPSLTSTVVSFSPHPQEFFSQKQRLLLAPFDEKVALLKLLGVEQLVLLPFNADLAKLTAAEFIQKILIDSLQVELISVGFDFHFGQKRQGNVTDLHNIWGDRLTVIPEQTMQLNDPSPIRISSSNIRVALAKGEVDLANALLGRPYNLVGKVIQGKQLGRTIGFPTANLDLPPQKCLPRDGVYAVKVNISSSPKPIFGVMNIGLRPTVNGDRRSVEVHLFDWQGDLYDQELNVDLVKFIRPEQKFASLDALKEQIQSDCQTALTYFAVLA</sequence>
<evidence type="ECO:0000256" key="15">
    <source>
        <dbReference type="PIRNR" id="PIRNR004491"/>
    </source>
</evidence>
<dbReference type="NCBIfam" id="NF004162">
    <property type="entry name" value="PRK05627.1-5"/>
    <property type="match status" value="1"/>
</dbReference>
<dbReference type="GO" id="GO:0009398">
    <property type="term" value="P:FMN biosynthetic process"/>
    <property type="evidence" value="ECO:0007669"/>
    <property type="project" value="UniProtKB-UniRule"/>
</dbReference>
<keyword evidence="8 15" id="KW-0547">Nucleotide-binding</keyword>
<evidence type="ECO:0000256" key="13">
    <source>
        <dbReference type="ARBA" id="ARBA00047880"/>
    </source>
</evidence>
<dbReference type="SUPFAM" id="SSF82114">
    <property type="entry name" value="Riboflavin kinase-like"/>
    <property type="match status" value="1"/>
</dbReference>
<evidence type="ECO:0000256" key="9">
    <source>
        <dbReference type="ARBA" id="ARBA00022777"/>
    </source>
</evidence>
<evidence type="ECO:0000313" key="18">
    <source>
        <dbReference type="Proteomes" id="UP001152872"/>
    </source>
</evidence>
<dbReference type="GO" id="GO:0009231">
    <property type="term" value="P:riboflavin biosynthetic process"/>
    <property type="evidence" value="ECO:0007669"/>
    <property type="project" value="InterPro"/>
</dbReference>
<dbReference type="FunFam" id="3.40.50.620:FF:000021">
    <property type="entry name" value="Riboflavin biosynthesis protein"/>
    <property type="match status" value="1"/>
</dbReference>
<dbReference type="CDD" id="cd02064">
    <property type="entry name" value="FAD_synthetase_N"/>
    <property type="match status" value="1"/>
</dbReference>
<dbReference type="Gene3D" id="3.40.50.620">
    <property type="entry name" value="HUPs"/>
    <property type="match status" value="1"/>
</dbReference>
<keyword evidence="5 15" id="KW-0288">FMN</keyword>
<comment type="catalytic activity">
    <reaction evidence="14 15">
        <text>FMN + ATP + H(+) = FAD + diphosphate</text>
        <dbReference type="Rhea" id="RHEA:17237"/>
        <dbReference type="ChEBI" id="CHEBI:15378"/>
        <dbReference type="ChEBI" id="CHEBI:30616"/>
        <dbReference type="ChEBI" id="CHEBI:33019"/>
        <dbReference type="ChEBI" id="CHEBI:57692"/>
        <dbReference type="ChEBI" id="CHEBI:58210"/>
        <dbReference type="EC" id="2.7.7.2"/>
    </reaction>
</comment>
<evidence type="ECO:0000313" key="17">
    <source>
        <dbReference type="EMBL" id="MDG3495280.1"/>
    </source>
</evidence>
<dbReference type="EC" id="2.7.1.26" evidence="15"/>
<keyword evidence="12" id="KW-0511">Multifunctional enzyme</keyword>
<evidence type="ECO:0000256" key="10">
    <source>
        <dbReference type="ARBA" id="ARBA00022827"/>
    </source>
</evidence>
<evidence type="ECO:0000256" key="2">
    <source>
        <dbReference type="ARBA" id="ARBA00004726"/>
    </source>
</evidence>
<dbReference type="RefSeq" id="WP_009627398.1">
    <property type="nucleotide sequence ID" value="NZ_VBTY01000091.1"/>
</dbReference>
<feature type="domain" description="Riboflavin kinase" evidence="16">
    <location>
        <begin position="182"/>
        <end position="308"/>
    </location>
</feature>
<dbReference type="PANTHER" id="PTHR22749">
    <property type="entry name" value="RIBOFLAVIN KINASE/FMN ADENYLYLTRANSFERASE"/>
    <property type="match status" value="1"/>
</dbReference>
<comment type="function">
    <text evidence="1">Catalyzes the phosphorylation of riboflavin to FMN followed by the adenylation of FMN to FAD.</text>
</comment>
<evidence type="ECO:0000259" key="16">
    <source>
        <dbReference type="SMART" id="SM00904"/>
    </source>
</evidence>
<keyword evidence="10 15" id="KW-0274">FAD</keyword>
<evidence type="ECO:0000256" key="7">
    <source>
        <dbReference type="ARBA" id="ARBA00022695"/>
    </source>
</evidence>
<evidence type="ECO:0000256" key="12">
    <source>
        <dbReference type="ARBA" id="ARBA00023268"/>
    </source>
</evidence>
<dbReference type="InterPro" id="IPR014729">
    <property type="entry name" value="Rossmann-like_a/b/a_fold"/>
</dbReference>
<dbReference type="PANTHER" id="PTHR22749:SF6">
    <property type="entry name" value="RIBOFLAVIN KINASE"/>
    <property type="match status" value="1"/>
</dbReference>
<dbReference type="SMART" id="SM00904">
    <property type="entry name" value="Flavokinase"/>
    <property type="match status" value="1"/>
</dbReference>
<keyword evidence="4 15" id="KW-0285">Flavoprotein</keyword>
<keyword evidence="11 15" id="KW-0067">ATP-binding</keyword>
<keyword evidence="6 15" id="KW-0808">Transferase</keyword>
<comment type="pathway">
    <text evidence="2 15">Cofactor biosynthesis; FAD biosynthesis; FAD from FMN: step 1/1.</text>
</comment>
<gene>
    <name evidence="17" type="ORF">FEV09_11985</name>
</gene>
<dbReference type="InterPro" id="IPR015864">
    <property type="entry name" value="FAD_synthase"/>
</dbReference>
<dbReference type="EMBL" id="VBTY01000091">
    <property type="protein sequence ID" value="MDG3495280.1"/>
    <property type="molecule type" value="Genomic_DNA"/>
</dbReference>
<keyword evidence="18" id="KW-1185">Reference proteome</keyword>
<evidence type="ECO:0000256" key="8">
    <source>
        <dbReference type="ARBA" id="ARBA00022741"/>
    </source>
</evidence>
<keyword evidence="7 15" id="KW-0548">Nucleotidyltransferase</keyword>
<protein>
    <recommendedName>
        <fullName evidence="15">Riboflavin biosynthesis protein</fullName>
    </recommendedName>
    <domain>
        <recommendedName>
            <fullName evidence="15">Riboflavin kinase</fullName>
            <ecNumber evidence="15">2.7.1.26</ecNumber>
        </recommendedName>
        <alternativeName>
            <fullName evidence="15">Flavokinase</fullName>
        </alternativeName>
    </domain>
    <domain>
        <recommendedName>
            <fullName evidence="15">FMN adenylyltransferase</fullName>
            <ecNumber evidence="15">2.7.7.2</ecNumber>
        </recommendedName>
        <alternativeName>
            <fullName evidence="15">FAD pyrophosphorylase</fullName>
        </alternativeName>
        <alternativeName>
            <fullName evidence="15">FAD synthase</fullName>
        </alternativeName>
    </domain>
</protein>
<dbReference type="InterPro" id="IPR002606">
    <property type="entry name" value="Riboflavin_kinase_bac"/>
</dbReference>
<evidence type="ECO:0000256" key="14">
    <source>
        <dbReference type="ARBA" id="ARBA00049494"/>
    </source>
</evidence>
<comment type="caution">
    <text evidence="17">The sequence shown here is derived from an EMBL/GenBank/DDBJ whole genome shotgun (WGS) entry which is preliminary data.</text>
</comment>
<evidence type="ECO:0000256" key="1">
    <source>
        <dbReference type="ARBA" id="ARBA00002121"/>
    </source>
</evidence>
<dbReference type="NCBIfam" id="NF004160">
    <property type="entry name" value="PRK05627.1-3"/>
    <property type="match status" value="1"/>
</dbReference>
<dbReference type="Pfam" id="PF06574">
    <property type="entry name" value="FAD_syn"/>
    <property type="match status" value="1"/>
</dbReference>
<proteinExistence type="inferred from homology"/>
<dbReference type="InterPro" id="IPR023468">
    <property type="entry name" value="Riboflavin_kinase"/>
</dbReference>
<dbReference type="InterPro" id="IPR023465">
    <property type="entry name" value="Riboflavin_kinase_dom_sf"/>
</dbReference>
<name>A0A9X4M9W7_9CYAN</name>
<organism evidence="17 18">
    <name type="scientific">Pseudanabaena catenata USMAC16</name>
    <dbReference type="NCBI Taxonomy" id="1855837"/>
    <lineage>
        <taxon>Bacteria</taxon>
        <taxon>Bacillati</taxon>
        <taxon>Cyanobacteriota</taxon>
        <taxon>Cyanophyceae</taxon>
        <taxon>Pseudanabaenales</taxon>
        <taxon>Pseudanabaenaceae</taxon>
        <taxon>Pseudanabaena</taxon>
    </lineage>
</organism>
<dbReference type="AlphaFoldDB" id="A0A9X4M9W7"/>
<evidence type="ECO:0000256" key="6">
    <source>
        <dbReference type="ARBA" id="ARBA00022679"/>
    </source>
</evidence>
<reference evidence="17" key="1">
    <citation type="submission" date="2019-05" db="EMBL/GenBank/DDBJ databases">
        <title>Whole genome sequencing of Pseudanabaena catenata USMAC16.</title>
        <authorList>
            <person name="Khan Z."/>
            <person name="Omar W.M."/>
            <person name="Convey P."/>
            <person name="Merican F."/>
            <person name="Najimudin N."/>
        </authorList>
    </citation>
    <scope>NUCLEOTIDE SEQUENCE</scope>
    <source>
        <strain evidence="17">USMAC16</strain>
    </source>
</reference>